<protein>
    <recommendedName>
        <fullName evidence="2">histidine kinase</fullName>
        <ecNumber evidence="2">2.7.13.3</ecNumber>
    </recommendedName>
</protein>
<accession>Q6NA72</accession>
<dbReference type="PROSITE" id="PS50112">
    <property type="entry name" value="PAS"/>
    <property type="match status" value="1"/>
</dbReference>
<dbReference type="CDD" id="cd00082">
    <property type="entry name" value="HisKA"/>
    <property type="match status" value="1"/>
</dbReference>
<dbReference type="CDD" id="cd00130">
    <property type="entry name" value="PAS"/>
    <property type="match status" value="2"/>
</dbReference>
<keyword evidence="9" id="KW-1133">Transmembrane helix</keyword>
<dbReference type="HOGENOM" id="CLU_000445_114_39_5"/>
<keyword evidence="4" id="KW-0808">Transferase</keyword>
<dbReference type="EC" id="2.7.13.3" evidence="2"/>
<dbReference type="SMART" id="SM00388">
    <property type="entry name" value="HisKA"/>
    <property type="match status" value="1"/>
</dbReference>
<dbReference type="eggNOG" id="COG3829">
    <property type="taxonomic scope" value="Bacteria"/>
</dbReference>
<evidence type="ECO:0000256" key="9">
    <source>
        <dbReference type="SAM" id="Phobius"/>
    </source>
</evidence>
<dbReference type="InterPro" id="IPR003661">
    <property type="entry name" value="HisK_dim/P_dom"/>
</dbReference>
<evidence type="ECO:0000256" key="5">
    <source>
        <dbReference type="ARBA" id="ARBA00022741"/>
    </source>
</evidence>
<evidence type="ECO:0000256" key="3">
    <source>
        <dbReference type="ARBA" id="ARBA00022553"/>
    </source>
</evidence>
<dbReference type="SMART" id="SM00387">
    <property type="entry name" value="HATPase_c"/>
    <property type="match status" value="1"/>
</dbReference>
<dbReference type="PANTHER" id="PTHR43065">
    <property type="entry name" value="SENSOR HISTIDINE KINASE"/>
    <property type="match status" value="1"/>
</dbReference>
<dbReference type="InterPro" id="IPR000014">
    <property type="entry name" value="PAS"/>
</dbReference>
<evidence type="ECO:0000256" key="7">
    <source>
        <dbReference type="ARBA" id="ARBA00022840"/>
    </source>
</evidence>
<keyword evidence="9" id="KW-0812">Transmembrane</keyword>
<dbReference type="GO" id="GO:0000155">
    <property type="term" value="F:phosphorelay sensor kinase activity"/>
    <property type="evidence" value="ECO:0007669"/>
    <property type="project" value="InterPro"/>
</dbReference>
<reference evidence="14" key="3">
    <citation type="submission" date="2022-12" db="EMBL/GenBank/DDBJ databases">
        <title>Complete genome sequence of Rhodopseudomonas palustris CGA0092 and corrections to the R. palustris CGA009 genome sequence.</title>
        <authorList>
            <person name="Mazny B.R."/>
            <person name="Sheff O.F."/>
            <person name="LaSarre B."/>
            <person name="McKinlay A."/>
            <person name="McKinlay J.B."/>
        </authorList>
    </citation>
    <scope>NUCLEOTIDE SEQUENCE</scope>
    <source>
        <strain evidence="14">CGA009</strain>
    </source>
</reference>
<dbReference type="SUPFAM" id="SSF55874">
    <property type="entry name" value="ATPase domain of HSP90 chaperone/DNA topoisomerase II/histidine kinase"/>
    <property type="match status" value="1"/>
</dbReference>
<dbReference type="RefSeq" id="WP_011156877.1">
    <property type="nucleotide sequence ID" value="NZ_CP116810.1"/>
</dbReference>
<dbReference type="InterPro" id="IPR036097">
    <property type="entry name" value="HisK_dim/P_sf"/>
</dbReference>
<evidence type="ECO:0000313" key="13">
    <source>
        <dbReference type="EMBL" id="CAE26756.1"/>
    </source>
</evidence>
<feature type="transmembrane region" description="Helical" evidence="9">
    <location>
        <begin position="58"/>
        <end position="76"/>
    </location>
</feature>
<evidence type="ECO:0000259" key="12">
    <source>
        <dbReference type="PROSITE" id="PS50113"/>
    </source>
</evidence>
<reference evidence="14" key="1">
    <citation type="submission" date="2003-07" db="EMBL/GenBank/DDBJ databases">
        <authorList>
            <consortium name="Rhodopseudomonas genome consortium"/>
            <person name="Larimer F."/>
            <person name="Harwood C."/>
        </authorList>
    </citation>
    <scope>NUCLEOTIDE SEQUENCE</scope>
    <source>
        <strain evidence="14">CGA009</strain>
    </source>
</reference>
<dbReference type="PRINTS" id="PR00344">
    <property type="entry name" value="BCTRLSENSOR"/>
</dbReference>
<dbReference type="Pfam" id="PF00989">
    <property type="entry name" value="PAS"/>
    <property type="match status" value="1"/>
</dbReference>
<dbReference type="InterPro" id="IPR013767">
    <property type="entry name" value="PAS_fold"/>
</dbReference>
<dbReference type="EMBL" id="BX572597">
    <property type="protein sequence ID" value="CAE26756.1"/>
    <property type="molecule type" value="Genomic_DNA"/>
</dbReference>
<dbReference type="InterPro" id="IPR005467">
    <property type="entry name" value="His_kinase_dom"/>
</dbReference>
<keyword evidence="15" id="KW-1185">Reference proteome</keyword>
<dbReference type="Gene3D" id="3.30.450.20">
    <property type="entry name" value="PAS domain"/>
    <property type="match status" value="2"/>
</dbReference>
<organism evidence="13">
    <name type="scientific">Rhodopseudomonas palustris (strain ATCC BAA-98 / CGA009)</name>
    <dbReference type="NCBI Taxonomy" id="258594"/>
    <lineage>
        <taxon>Bacteria</taxon>
        <taxon>Pseudomonadati</taxon>
        <taxon>Pseudomonadota</taxon>
        <taxon>Alphaproteobacteria</taxon>
        <taxon>Hyphomicrobiales</taxon>
        <taxon>Nitrobacteraceae</taxon>
        <taxon>Rhodopseudomonas</taxon>
    </lineage>
</organism>
<dbReference type="NCBIfam" id="TIGR00229">
    <property type="entry name" value="sensory_box"/>
    <property type="match status" value="1"/>
</dbReference>
<keyword evidence="9" id="KW-0472">Membrane</keyword>
<dbReference type="SUPFAM" id="SSF47384">
    <property type="entry name" value="Homodimeric domain of signal transducing histidine kinase"/>
    <property type="match status" value="1"/>
</dbReference>
<evidence type="ECO:0000259" key="10">
    <source>
        <dbReference type="PROSITE" id="PS50109"/>
    </source>
</evidence>
<dbReference type="PhylomeDB" id="Q6NA72"/>
<dbReference type="InterPro" id="IPR004358">
    <property type="entry name" value="Sig_transdc_His_kin-like_C"/>
</dbReference>
<evidence type="ECO:0000313" key="15">
    <source>
        <dbReference type="Proteomes" id="UP000001426"/>
    </source>
</evidence>
<gene>
    <name evidence="13" type="ordered locus">RPA1313</name>
    <name evidence="14" type="ORF">TX73_006740</name>
</gene>
<feature type="domain" description="PAS" evidence="11">
    <location>
        <begin position="109"/>
        <end position="163"/>
    </location>
</feature>
<keyword evidence="3" id="KW-0597">Phosphoprotein</keyword>
<dbReference type="InterPro" id="IPR035965">
    <property type="entry name" value="PAS-like_dom_sf"/>
</dbReference>
<sequence length="632" mass="68438">MGIIDRRRRRAVLVVAVVAAVLIFVADALSPIDGAVAVLYTGVVLMVAPLGRKFIVVAGYISAVLALTAFLWGHASDLVGGALLRLVVSLVAILITVLLSMRDRSARISLAEQVRILEASHDTVIIRDSAGIVRYWNEGAERLYGRSRDQAIGRHYAELFDESAPVDEIDRSMREAGSWSGEVVRTRRDGARLILASRWLQRRDPEGRAIGVIEASADLTESRRAQAEQRRSERRYSTIFNSAGFAALECDLSDALSLVLSAGADVAASLRADPALLAAAVERIVICEANPAALEMFDADGPGELIVAELLAFSIPDARQALETIFVALTTGSTQIETETRFITRRGRTIDAVLRLSVLPDGTDWSRVLLMAVDVTERNEARTKIERISAELAHAGRVSVLGQLAASIAHEVNQPLAAIINYGKSGKRWLVRPTSDIGEVAECLDKIVSNANRAAEVVGRVRFLARKSAPLTDSVDLVVMLQDAIELLRREIHSVKATVRVELSTPIAMIDCDRVQVQQVFVNLLMNALQAMRGIDGHRQILVRIEDSGDSLTVAVCDTGVGIAGDPARIFEPFFSTKSDGMGLGLSICRTIIEGQGGQILASNNDGPGATVAFTLLRNNPDEGRHNRRLIS</sequence>
<dbReference type="PROSITE" id="PS50109">
    <property type="entry name" value="HIS_KIN"/>
    <property type="match status" value="1"/>
</dbReference>
<dbReference type="Gene3D" id="3.30.565.10">
    <property type="entry name" value="Histidine kinase-like ATPase, C-terminal domain"/>
    <property type="match status" value="1"/>
</dbReference>
<dbReference type="InterPro" id="IPR003594">
    <property type="entry name" value="HATPase_dom"/>
</dbReference>
<dbReference type="KEGG" id="rpa:TX73_006740"/>
<evidence type="ECO:0000259" key="11">
    <source>
        <dbReference type="PROSITE" id="PS50112"/>
    </source>
</evidence>
<keyword evidence="6 13" id="KW-0418">Kinase</keyword>
<evidence type="ECO:0000256" key="4">
    <source>
        <dbReference type="ARBA" id="ARBA00022679"/>
    </source>
</evidence>
<dbReference type="eggNOG" id="COG4191">
    <property type="taxonomic scope" value="Bacteria"/>
</dbReference>
<feature type="domain" description="Histidine kinase" evidence="10">
    <location>
        <begin position="407"/>
        <end position="620"/>
    </location>
</feature>
<dbReference type="EMBL" id="CP116810">
    <property type="protein sequence ID" value="WCL91447.1"/>
    <property type="molecule type" value="Genomic_DNA"/>
</dbReference>
<dbReference type="GO" id="GO:0006355">
    <property type="term" value="P:regulation of DNA-templated transcription"/>
    <property type="evidence" value="ECO:0007669"/>
    <property type="project" value="InterPro"/>
</dbReference>
<dbReference type="Pfam" id="PF02518">
    <property type="entry name" value="HATPase_c"/>
    <property type="match status" value="1"/>
</dbReference>
<dbReference type="STRING" id="258594.RPA1313"/>
<reference evidence="13 15" key="2">
    <citation type="journal article" date="2004" name="Nat. Biotechnol.">
        <title>Complete genome sequence of the metabolically versatile photosynthetic bacterium Rhodopseudomonas palustris.</title>
        <authorList>
            <person name="Larimer F.W."/>
            <person name="Chain P."/>
            <person name="Hauser L."/>
            <person name="Lamerdin J."/>
            <person name="Malfatti S."/>
            <person name="Do L."/>
            <person name="Land M.L."/>
            <person name="Pelletier D.A."/>
            <person name="Beatty J.T."/>
            <person name="Lang A.S."/>
            <person name="Tabita F.R."/>
            <person name="Gibson J.L."/>
            <person name="Hanson T.E."/>
            <person name="Bobst C."/>
            <person name="Torres J.L."/>
            <person name="Peres C."/>
            <person name="Harrison F.H."/>
            <person name="Gibson J."/>
            <person name="Harwood C.S."/>
        </authorList>
    </citation>
    <scope>NUCLEOTIDE SEQUENCE [LARGE SCALE GENOMIC DNA]</scope>
    <source>
        <strain evidence="15">ATCC BAA-98 / CGA009</strain>
        <strain evidence="13">CGA009</strain>
    </source>
</reference>
<keyword evidence="5" id="KW-0547">Nucleotide-binding</keyword>
<dbReference type="Pfam" id="PF00512">
    <property type="entry name" value="HisKA"/>
    <property type="match status" value="1"/>
</dbReference>
<dbReference type="Pfam" id="PF13426">
    <property type="entry name" value="PAS_9"/>
    <property type="match status" value="1"/>
</dbReference>
<dbReference type="AlphaFoldDB" id="Q6NA72"/>
<dbReference type="Gene3D" id="1.10.287.130">
    <property type="match status" value="1"/>
</dbReference>
<keyword evidence="7" id="KW-0067">ATP-binding</keyword>
<evidence type="ECO:0000256" key="6">
    <source>
        <dbReference type="ARBA" id="ARBA00022777"/>
    </source>
</evidence>
<dbReference type="GeneID" id="66892337"/>
<dbReference type="GO" id="GO:0005524">
    <property type="term" value="F:ATP binding"/>
    <property type="evidence" value="ECO:0007669"/>
    <property type="project" value="UniProtKB-KW"/>
</dbReference>
<comment type="catalytic activity">
    <reaction evidence="1">
        <text>ATP + protein L-histidine = ADP + protein N-phospho-L-histidine.</text>
        <dbReference type="EC" id="2.7.13.3"/>
    </reaction>
</comment>
<feature type="domain" description="PAC" evidence="12">
    <location>
        <begin position="179"/>
        <end position="231"/>
    </location>
</feature>
<dbReference type="InterPro" id="IPR000700">
    <property type="entry name" value="PAS-assoc_C"/>
</dbReference>
<dbReference type="Proteomes" id="UP000001426">
    <property type="component" value="Chromosome"/>
</dbReference>
<dbReference type="SMART" id="SM00091">
    <property type="entry name" value="PAS"/>
    <property type="match status" value="2"/>
</dbReference>
<dbReference type="SUPFAM" id="SSF55785">
    <property type="entry name" value="PYP-like sensor domain (PAS domain)"/>
    <property type="match status" value="2"/>
</dbReference>
<dbReference type="InterPro" id="IPR036890">
    <property type="entry name" value="HATPase_C_sf"/>
</dbReference>
<name>Q6NA72_RHOPA</name>
<proteinExistence type="predicted"/>
<evidence type="ECO:0000256" key="1">
    <source>
        <dbReference type="ARBA" id="ARBA00000085"/>
    </source>
</evidence>
<evidence type="ECO:0000256" key="8">
    <source>
        <dbReference type="ARBA" id="ARBA00023012"/>
    </source>
</evidence>
<evidence type="ECO:0000256" key="2">
    <source>
        <dbReference type="ARBA" id="ARBA00012438"/>
    </source>
</evidence>
<evidence type="ECO:0000313" key="14">
    <source>
        <dbReference type="EMBL" id="WCL91447.1"/>
    </source>
</evidence>
<dbReference type="PANTHER" id="PTHR43065:SF10">
    <property type="entry name" value="PEROXIDE STRESS-ACTIVATED HISTIDINE KINASE MAK3"/>
    <property type="match status" value="1"/>
</dbReference>
<feature type="transmembrane region" description="Helical" evidence="9">
    <location>
        <begin position="12"/>
        <end position="29"/>
    </location>
</feature>
<feature type="domain" description="PAC" evidence="12">
    <location>
        <begin position="336"/>
        <end position="387"/>
    </location>
</feature>
<dbReference type="PROSITE" id="PS50113">
    <property type="entry name" value="PAC"/>
    <property type="match status" value="2"/>
</dbReference>
<keyword evidence="8" id="KW-0902">Two-component regulatory system</keyword>
<feature type="transmembrane region" description="Helical" evidence="9">
    <location>
        <begin position="82"/>
        <end position="101"/>
    </location>
</feature>